<dbReference type="Pfam" id="PF01678">
    <property type="entry name" value="DAP_epimerase"/>
    <property type="match status" value="2"/>
</dbReference>
<dbReference type="PROSITE" id="PS01326">
    <property type="entry name" value="DAP_EPIMERASE"/>
    <property type="match status" value="1"/>
</dbReference>
<keyword evidence="5 8" id="KW-0457">Lysine biosynthesis</keyword>
<evidence type="ECO:0000256" key="7">
    <source>
        <dbReference type="ARBA" id="ARBA00051712"/>
    </source>
</evidence>
<feature type="site" description="Could be important to modulate the pK values of the two catalytic cysteine residues" evidence="8">
    <location>
        <position position="139"/>
    </location>
</feature>
<feature type="site" description="Could be important to modulate the pK values of the two catalytic cysteine residues" evidence="8">
    <location>
        <position position="189"/>
    </location>
</feature>
<feature type="binding site" evidence="8">
    <location>
        <begin position="189"/>
        <end position="190"/>
    </location>
    <ligand>
        <name>substrate</name>
    </ligand>
</feature>
<feature type="active site" description="Proton donor" evidence="8">
    <location>
        <position position="75"/>
    </location>
</feature>
<feature type="binding site" evidence="8">
    <location>
        <begin position="76"/>
        <end position="77"/>
    </location>
    <ligand>
        <name>substrate</name>
    </ligand>
</feature>
<dbReference type="SUPFAM" id="SSF54506">
    <property type="entry name" value="Diaminopimelate epimerase-like"/>
    <property type="match status" value="2"/>
</dbReference>
<dbReference type="EC" id="5.1.1.7" evidence="3 8"/>
<comment type="catalytic activity">
    <reaction evidence="7 8">
        <text>(2S,6S)-2,6-diaminopimelate = meso-2,6-diaminopimelate</text>
        <dbReference type="Rhea" id="RHEA:15393"/>
        <dbReference type="ChEBI" id="CHEBI:57609"/>
        <dbReference type="ChEBI" id="CHEBI:57791"/>
        <dbReference type="EC" id="5.1.1.7"/>
    </reaction>
</comment>
<evidence type="ECO:0000256" key="2">
    <source>
        <dbReference type="ARBA" id="ARBA00010219"/>
    </source>
</evidence>
<evidence type="ECO:0000256" key="4">
    <source>
        <dbReference type="ARBA" id="ARBA00022605"/>
    </source>
</evidence>
<comment type="function">
    <text evidence="8">Catalyzes the stereoinversion of LL-2,6-diaminopimelate (L,L-DAP) to meso-diaminopimelate (meso-DAP), a precursor of L-lysine and an essential component of the bacterial peptidoglycan.</text>
</comment>
<protein>
    <recommendedName>
        <fullName evidence="3 8">Diaminopimelate epimerase</fullName>
        <shortName evidence="8">DAP epimerase</shortName>
        <ecNumber evidence="3 8">5.1.1.7</ecNumber>
    </recommendedName>
    <alternativeName>
        <fullName evidence="8">PLP-independent amino acid racemase</fullName>
    </alternativeName>
</protein>
<evidence type="ECO:0000256" key="3">
    <source>
        <dbReference type="ARBA" id="ARBA00013080"/>
    </source>
</evidence>
<evidence type="ECO:0000313" key="10">
    <source>
        <dbReference type="EMBL" id="GAA0757544.1"/>
    </source>
</evidence>
<keyword evidence="4 8" id="KW-0028">Amino-acid biosynthesis</keyword>
<comment type="pathway">
    <text evidence="1 8">Amino-acid biosynthesis; L-lysine biosynthesis via DAP pathway; DL-2,6-diaminopimelate from LL-2,6-diaminopimelate: step 1/1.</text>
</comment>
<dbReference type="EMBL" id="BAAAGG010000005">
    <property type="protein sequence ID" value="GAA0757544.1"/>
    <property type="molecule type" value="Genomic_DNA"/>
</dbReference>
<dbReference type="HAMAP" id="MF_00197">
    <property type="entry name" value="DAP_epimerase"/>
    <property type="match status" value="1"/>
</dbReference>
<evidence type="ECO:0000256" key="8">
    <source>
        <dbReference type="HAMAP-Rule" id="MF_00197"/>
    </source>
</evidence>
<keyword evidence="6 8" id="KW-0413">Isomerase</keyword>
<name>A0ABP3VHS7_9FLAO</name>
<dbReference type="NCBIfam" id="TIGR00652">
    <property type="entry name" value="DapF"/>
    <property type="match status" value="1"/>
</dbReference>
<keyword evidence="11" id="KW-1185">Reference proteome</keyword>
<comment type="similarity">
    <text evidence="2 8">Belongs to the diaminopimelate epimerase family.</text>
</comment>
<evidence type="ECO:0000256" key="6">
    <source>
        <dbReference type="ARBA" id="ARBA00023235"/>
    </source>
</evidence>
<organism evidence="10 11">
    <name type="scientific">Psychroflexus lacisalsi</name>
    <dbReference type="NCBI Taxonomy" id="503928"/>
    <lineage>
        <taxon>Bacteria</taxon>
        <taxon>Pseudomonadati</taxon>
        <taxon>Bacteroidota</taxon>
        <taxon>Flavobacteriia</taxon>
        <taxon>Flavobacteriales</taxon>
        <taxon>Flavobacteriaceae</taxon>
        <taxon>Psychroflexus</taxon>
    </lineage>
</organism>
<feature type="active site" evidence="9">
    <location>
        <position position="75"/>
    </location>
</feature>
<evidence type="ECO:0000256" key="1">
    <source>
        <dbReference type="ARBA" id="ARBA00005196"/>
    </source>
</evidence>
<sequence length="263" mass="29051">MALHFYKYQGTGNDFVLIDNRSSVFKNDTKIIKKLCDRRFGVGGDGLILLEESSMEMCDFKMVYFNADGNESSMCGNGGRCIVAFAKELGIIDTETTFEAVDGLHSAIIKDDVVNLKMADVPTVNLSREASFLDTGSPHHVAFVDDVYDFDVFTQGRRIRNLPNYEGIKGTNVNFVQVLDEMVHVRTYERGVEDETFSCGTGVTAAAITAKMSNKIDKLPVKVITKGGDLEVDFEIEGPNAVKNIWLKGPATFVFEGDYHGKA</sequence>
<accession>A0ABP3VHS7</accession>
<comment type="caution">
    <text evidence="8">Lacks conserved residue(s) required for the propagation of feature annotation.</text>
</comment>
<proteinExistence type="inferred from homology"/>
<comment type="subunit">
    <text evidence="8">Homodimer.</text>
</comment>
<feature type="active site" description="Proton acceptor" evidence="8">
    <location>
        <position position="199"/>
    </location>
</feature>
<feature type="binding site" evidence="8">
    <location>
        <position position="172"/>
    </location>
    <ligand>
        <name>substrate</name>
    </ligand>
</feature>
<evidence type="ECO:0000313" key="11">
    <source>
        <dbReference type="Proteomes" id="UP001500185"/>
    </source>
</evidence>
<dbReference type="PANTHER" id="PTHR31689:SF0">
    <property type="entry name" value="DIAMINOPIMELATE EPIMERASE"/>
    <property type="match status" value="1"/>
</dbReference>
<dbReference type="InterPro" id="IPR018510">
    <property type="entry name" value="DAP_epimerase_AS"/>
</dbReference>
<dbReference type="RefSeq" id="WP_224453923.1">
    <property type="nucleotide sequence ID" value="NZ_BAAAGG010000005.1"/>
</dbReference>
<reference evidence="11" key="1">
    <citation type="journal article" date="2019" name="Int. J. Syst. Evol. Microbiol.">
        <title>The Global Catalogue of Microorganisms (GCM) 10K type strain sequencing project: providing services to taxonomists for standard genome sequencing and annotation.</title>
        <authorList>
            <consortium name="The Broad Institute Genomics Platform"/>
            <consortium name="The Broad Institute Genome Sequencing Center for Infectious Disease"/>
            <person name="Wu L."/>
            <person name="Ma J."/>
        </authorList>
    </citation>
    <scope>NUCLEOTIDE SEQUENCE [LARGE SCALE GENOMIC DNA]</scope>
    <source>
        <strain evidence="11">JCM 16231</strain>
    </source>
</reference>
<evidence type="ECO:0000256" key="5">
    <source>
        <dbReference type="ARBA" id="ARBA00023154"/>
    </source>
</evidence>
<comment type="caution">
    <text evidence="10">The sequence shown here is derived from an EMBL/GenBank/DDBJ whole genome shotgun (WGS) entry which is preliminary data.</text>
</comment>
<dbReference type="Gene3D" id="3.10.310.10">
    <property type="entry name" value="Diaminopimelate Epimerase, Chain A, domain 1"/>
    <property type="match status" value="2"/>
</dbReference>
<comment type="subcellular location">
    <subcellularLocation>
        <location evidence="8">Cytoplasm</location>
    </subcellularLocation>
</comment>
<dbReference type="InterPro" id="IPR001653">
    <property type="entry name" value="DAP_epimerase_DapF"/>
</dbReference>
<gene>
    <name evidence="8 10" type="primary">dapF</name>
    <name evidence="10" type="ORF">GCM10009433_13870</name>
</gene>
<feature type="binding site" evidence="8">
    <location>
        <position position="13"/>
    </location>
    <ligand>
        <name>substrate</name>
    </ligand>
</feature>
<dbReference type="Proteomes" id="UP001500185">
    <property type="component" value="Unassembled WGS sequence"/>
</dbReference>
<keyword evidence="8" id="KW-0963">Cytoplasm</keyword>
<dbReference type="PANTHER" id="PTHR31689">
    <property type="entry name" value="DIAMINOPIMELATE EPIMERASE, CHLOROPLASTIC"/>
    <property type="match status" value="1"/>
</dbReference>
<feature type="binding site" evidence="8">
    <location>
        <position position="66"/>
    </location>
    <ligand>
        <name>substrate</name>
    </ligand>
</feature>
<evidence type="ECO:0000256" key="9">
    <source>
        <dbReference type="PROSITE-ProRule" id="PRU10125"/>
    </source>
</evidence>
<feature type="binding site" evidence="8">
    <location>
        <begin position="200"/>
        <end position="201"/>
    </location>
    <ligand>
        <name>substrate</name>
    </ligand>
</feature>